<dbReference type="AlphaFoldDB" id="A0ABD1VU16"/>
<sequence length="161" mass="18062">MGFYAASKTSEVKEGHRKEYSVEQPETENLYCSIRSVNQILPQVSLPLASAVPPTTAKDHTLNVIARILNMRNAKTNQRRSQNGYNQVNQCISGGVAQLVIQANATKAKLDRRRQLMPRSRSQLLEDLVDITEERGSKREYSDTQADKSWNCQDGLSTIVP</sequence>
<accession>A0ABD1VU16</accession>
<dbReference type="Proteomes" id="UP001604336">
    <property type="component" value="Unassembled WGS sequence"/>
</dbReference>
<feature type="region of interest" description="Disordered" evidence="1">
    <location>
        <begin position="1"/>
        <end position="22"/>
    </location>
</feature>
<dbReference type="EMBL" id="JBFOLK010000001">
    <property type="protein sequence ID" value="KAL2539810.1"/>
    <property type="molecule type" value="Genomic_DNA"/>
</dbReference>
<evidence type="ECO:0000313" key="2">
    <source>
        <dbReference type="EMBL" id="KAL2539810.1"/>
    </source>
</evidence>
<name>A0ABD1VU16_9LAMI</name>
<protein>
    <submittedName>
        <fullName evidence="2">Transcriptional activator DEMETER</fullName>
    </submittedName>
</protein>
<feature type="compositionally biased region" description="Basic and acidic residues" evidence="1">
    <location>
        <begin position="135"/>
        <end position="146"/>
    </location>
</feature>
<comment type="caution">
    <text evidence="2">The sequence shown here is derived from an EMBL/GenBank/DDBJ whole genome shotgun (WGS) entry which is preliminary data.</text>
</comment>
<keyword evidence="3" id="KW-1185">Reference proteome</keyword>
<feature type="compositionally biased region" description="Polar residues" evidence="1">
    <location>
        <begin position="147"/>
        <end position="161"/>
    </location>
</feature>
<evidence type="ECO:0000313" key="3">
    <source>
        <dbReference type="Proteomes" id="UP001604336"/>
    </source>
</evidence>
<reference evidence="3" key="1">
    <citation type="submission" date="2024-07" db="EMBL/GenBank/DDBJ databases">
        <title>Two chromosome-level genome assemblies of Korean endemic species Abeliophyllum distichum and Forsythia ovata (Oleaceae).</title>
        <authorList>
            <person name="Jang H."/>
        </authorList>
    </citation>
    <scope>NUCLEOTIDE SEQUENCE [LARGE SCALE GENOMIC DNA]</scope>
</reference>
<feature type="compositionally biased region" description="Basic and acidic residues" evidence="1">
    <location>
        <begin position="10"/>
        <end position="21"/>
    </location>
</feature>
<feature type="region of interest" description="Disordered" evidence="1">
    <location>
        <begin position="135"/>
        <end position="161"/>
    </location>
</feature>
<proteinExistence type="predicted"/>
<evidence type="ECO:0000256" key="1">
    <source>
        <dbReference type="SAM" id="MobiDB-lite"/>
    </source>
</evidence>
<organism evidence="2 3">
    <name type="scientific">Abeliophyllum distichum</name>
    <dbReference type="NCBI Taxonomy" id="126358"/>
    <lineage>
        <taxon>Eukaryota</taxon>
        <taxon>Viridiplantae</taxon>
        <taxon>Streptophyta</taxon>
        <taxon>Embryophyta</taxon>
        <taxon>Tracheophyta</taxon>
        <taxon>Spermatophyta</taxon>
        <taxon>Magnoliopsida</taxon>
        <taxon>eudicotyledons</taxon>
        <taxon>Gunneridae</taxon>
        <taxon>Pentapetalae</taxon>
        <taxon>asterids</taxon>
        <taxon>lamiids</taxon>
        <taxon>Lamiales</taxon>
        <taxon>Oleaceae</taxon>
        <taxon>Forsythieae</taxon>
        <taxon>Abeliophyllum</taxon>
    </lineage>
</organism>
<gene>
    <name evidence="2" type="ORF">Adt_00788</name>
</gene>